<feature type="region of interest" description="Disordered" evidence="1">
    <location>
        <begin position="124"/>
        <end position="173"/>
    </location>
</feature>
<keyword evidence="3" id="KW-1185">Reference proteome</keyword>
<accession>A0A2V0NY80</accession>
<dbReference type="EMBL" id="BDRX01000012">
    <property type="protein sequence ID" value="GBF89785.1"/>
    <property type="molecule type" value="Genomic_DNA"/>
</dbReference>
<reference evidence="2 3" key="1">
    <citation type="journal article" date="2018" name="Sci. Rep.">
        <title>Raphidocelis subcapitata (=Pseudokirchneriella subcapitata) provides an insight into genome evolution and environmental adaptations in the Sphaeropleales.</title>
        <authorList>
            <person name="Suzuki S."/>
            <person name="Yamaguchi H."/>
            <person name="Nakajima N."/>
            <person name="Kawachi M."/>
        </authorList>
    </citation>
    <scope>NUCLEOTIDE SEQUENCE [LARGE SCALE GENOMIC DNA]</scope>
    <source>
        <strain evidence="2 3">NIES-35</strain>
    </source>
</reference>
<dbReference type="AlphaFoldDB" id="A0A2V0NY80"/>
<dbReference type="InParanoid" id="A0A2V0NY80"/>
<comment type="caution">
    <text evidence="2">The sequence shown here is derived from an EMBL/GenBank/DDBJ whole genome shotgun (WGS) entry which is preliminary data.</text>
</comment>
<feature type="compositionally biased region" description="Basic residues" evidence="1">
    <location>
        <begin position="132"/>
        <end position="161"/>
    </location>
</feature>
<protein>
    <submittedName>
        <fullName evidence="2">Uncharacterized protein</fullName>
    </submittedName>
</protein>
<sequence length="173" mass="18692">MRVPEGAIVRAAAAAVLRSRDLSRRARLDLEADLRAPPRRAARASVEASQELPGGCLVSGTVGGDAANRDAGLAWGVALERGRGSGGGGGGGGQRRGKLAARVFCERSFGRQLLLQAQRLLSSGGGGEARWRRQQKKRQQQRCRRRAGRRCLSMRRMRPSRPPRDSLAPYKPS</sequence>
<evidence type="ECO:0000313" key="2">
    <source>
        <dbReference type="EMBL" id="GBF89785.1"/>
    </source>
</evidence>
<proteinExistence type="predicted"/>
<name>A0A2V0NY80_9CHLO</name>
<evidence type="ECO:0000256" key="1">
    <source>
        <dbReference type="SAM" id="MobiDB-lite"/>
    </source>
</evidence>
<dbReference type="Proteomes" id="UP000247498">
    <property type="component" value="Unassembled WGS sequence"/>
</dbReference>
<evidence type="ECO:0000313" key="3">
    <source>
        <dbReference type="Proteomes" id="UP000247498"/>
    </source>
</evidence>
<gene>
    <name evidence="2" type="ORF">Rsub_02955</name>
</gene>
<organism evidence="2 3">
    <name type="scientific">Raphidocelis subcapitata</name>
    <dbReference type="NCBI Taxonomy" id="307507"/>
    <lineage>
        <taxon>Eukaryota</taxon>
        <taxon>Viridiplantae</taxon>
        <taxon>Chlorophyta</taxon>
        <taxon>core chlorophytes</taxon>
        <taxon>Chlorophyceae</taxon>
        <taxon>CS clade</taxon>
        <taxon>Sphaeropleales</taxon>
        <taxon>Selenastraceae</taxon>
        <taxon>Raphidocelis</taxon>
    </lineage>
</organism>